<dbReference type="PANTHER" id="PTHR33755:SF9">
    <property type="entry name" value="TOXIN PARE1"/>
    <property type="match status" value="1"/>
</dbReference>
<dbReference type="Gene3D" id="3.30.2310.20">
    <property type="entry name" value="RelE-like"/>
    <property type="match status" value="1"/>
</dbReference>
<evidence type="ECO:0000313" key="4">
    <source>
        <dbReference type="EMBL" id="PHP64956.1"/>
    </source>
</evidence>
<organism evidence="4 5">
    <name type="scientific">Zhengella mangrovi</name>
    <dbReference type="NCBI Taxonomy" id="1982044"/>
    <lineage>
        <taxon>Bacteria</taxon>
        <taxon>Pseudomonadati</taxon>
        <taxon>Pseudomonadota</taxon>
        <taxon>Alphaproteobacteria</taxon>
        <taxon>Hyphomicrobiales</taxon>
        <taxon>Notoacmeibacteraceae</taxon>
        <taxon>Zhengella</taxon>
    </lineage>
</organism>
<dbReference type="InterPro" id="IPR007712">
    <property type="entry name" value="RelE/ParE_toxin"/>
</dbReference>
<keyword evidence="2" id="KW-1277">Toxin-antitoxin system</keyword>
<comment type="caution">
    <text evidence="4">The sequence shown here is derived from an EMBL/GenBank/DDBJ whole genome shotgun (WGS) entry which is preliminary data.</text>
</comment>
<evidence type="ECO:0000256" key="2">
    <source>
        <dbReference type="ARBA" id="ARBA00022649"/>
    </source>
</evidence>
<dbReference type="InterPro" id="IPR028344">
    <property type="entry name" value="ParE1/4"/>
</dbReference>
<keyword evidence="5" id="KW-1185">Reference proteome</keyword>
<dbReference type="PANTHER" id="PTHR33755">
    <property type="entry name" value="TOXIN PARE1-RELATED"/>
    <property type="match status" value="1"/>
</dbReference>
<dbReference type="EMBL" id="PDVP01000020">
    <property type="protein sequence ID" value="PHP64956.1"/>
    <property type="molecule type" value="Genomic_DNA"/>
</dbReference>
<dbReference type="PIRSF" id="PIRSF029218">
    <property type="entry name" value="ParE"/>
    <property type="match status" value="1"/>
</dbReference>
<evidence type="ECO:0000313" key="5">
    <source>
        <dbReference type="Proteomes" id="UP000221168"/>
    </source>
</evidence>
<gene>
    <name evidence="4" type="ORF">CSC94_21730</name>
</gene>
<reference evidence="4 5" key="1">
    <citation type="submission" date="2017-10" db="EMBL/GenBank/DDBJ databases">
        <title>Sedimentibacterium mangrovi gen. nov., sp. nov., a novel member of family Phyllobacteriacea isolated from mangrove sediment.</title>
        <authorList>
            <person name="Liao H."/>
            <person name="Tian Y."/>
        </authorList>
    </citation>
    <scope>NUCLEOTIDE SEQUENCE [LARGE SCALE GENOMIC DNA]</scope>
    <source>
        <strain evidence="4 5">X9-2-2</strain>
    </source>
</reference>
<dbReference type="InterPro" id="IPR035093">
    <property type="entry name" value="RelE/ParE_toxin_dom_sf"/>
</dbReference>
<dbReference type="AlphaFoldDB" id="A0A2G1QHG3"/>
<sequence length="106" mass="12102">MPSSKPSQYRLTPQAVADLEAIWLYTAETWSVRQADLYTDSFAQSFETLLTMPEIARERAEFTPPVRIHPSGQHHIVYRIEADHILIIRILGGGQDWDALLRALDP</sequence>
<dbReference type="InterPro" id="IPR051803">
    <property type="entry name" value="TA_system_RelE-like_toxin"/>
</dbReference>
<dbReference type="Pfam" id="PF05016">
    <property type="entry name" value="ParE_toxin"/>
    <property type="match status" value="1"/>
</dbReference>
<dbReference type="OrthoDB" id="5457915at2"/>
<accession>A0A2G1QHG3</accession>
<evidence type="ECO:0000256" key="1">
    <source>
        <dbReference type="ARBA" id="ARBA00006226"/>
    </source>
</evidence>
<dbReference type="Proteomes" id="UP000221168">
    <property type="component" value="Unassembled WGS sequence"/>
</dbReference>
<dbReference type="RefSeq" id="WP_099308489.1">
    <property type="nucleotide sequence ID" value="NZ_PDVP01000020.1"/>
</dbReference>
<proteinExistence type="inferred from homology"/>
<protein>
    <recommendedName>
        <fullName evidence="3">Toxin</fullName>
    </recommendedName>
</protein>
<comment type="similarity">
    <text evidence="1 3">Belongs to the RelE toxin family.</text>
</comment>
<evidence type="ECO:0000256" key="3">
    <source>
        <dbReference type="PIRNR" id="PIRNR029218"/>
    </source>
</evidence>
<name>A0A2G1QHG3_9HYPH</name>